<feature type="region of interest" description="Disordered" evidence="8">
    <location>
        <begin position="775"/>
        <end position="815"/>
    </location>
</feature>
<evidence type="ECO:0000313" key="12">
    <source>
        <dbReference type="EMBL" id="RVW89941.1"/>
    </source>
</evidence>
<feature type="domain" description="Disease resistance R13L4/SHOC-2-like LRR" evidence="11">
    <location>
        <begin position="115"/>
        <end position="372"/>
    </location>
</feature>
<dbReference type="Pfam" id="PF05278">
    <property type="entry name" value="PEARLI-4"/>
    <property type="match status" value="1"/>
</dbReference>
<sequence>MASVCLLLVGLLVLAAGVVALQKNSDGGETVVMEEEELLGLFEVMDALLEDPSWAEMHPQPCTDTPWPGVQCEISQDPLIFHVTKIHVGPDVLIPPCKANANLPAKSLLKLPYLRTLSIFDCFLTSPVSLSPTLFGAFSSLEHLALESNPSLHGVIPASLGEVANLRILCLSQNNLQGEIPKELGGLGSLEQLDLSYNNLSGEIPVEIGGLKSLTILDISWNGLEGRVPYTLGQLQLLQKVDLGSNRLAGRIPQYLGKLKRLVLLDLSNNFLTGPIPQTLSGMEQLEYLLIQYNPLNTGIPLFIGTFRKLTVLSFSGCGLTGPIPKYFPFLRNLTALSLDKNSLNGIIPPDLGTLPRLDQLNLSQNHLSGELLFPEEFINRLGKRLDVRGNSGLCTSNRLYEKNISLYLSTPACLHSAESSNNKSWAEPQSDDCKKMKPSWEHGIRSSNTPVLNQDLLLPYFFVCPLTEFQPFRKRSRSVGFFNGDWRAFARPVALWLIKRLVDTDQGIFNFESKVCSSPGYEGRDPLFPCYSWDIMIFILGSTDQTQNSTIIPYFLQRKTRFIVHAAVLLLHKTGITNPSLTYNEKQMESALRLHCYTLPRTPLPLRIPSSYHAANLQFSFRRSPFSPGKGFRSYPARQILGPITCAASGFRTPSRRNKANDHNMAKRVGRASFTLACVIGIIGCSFWVKQEVMAARQVGKVSYQMRSAAREGVSMRPDSATKANPQCKCYRDRRIAIQTGSESNTNANLQKSNSQVPASVPQALDKVEDLPQSKLVPPQASSPPQGGESASSSSVSRESLLSQNKAEEQLKPELQGKTIDVKVSQIDGMVEHLPLSQLVPPPQGGVRASSSNVSRESLLSENEAEKQLKPELQGQTSDVKVRQIDGIVEDLLLSLLVPPPQDGVRASSSSVSRESLLSEIGAEKPELQGKTSDVKVPQVVAKVEDLPKSQSVPQQASSPPQGGERASSSSVGRESLPSENKAEKHLKPELQGKTSDVKVPQVVAKVGDLPQSQLVPQQASSTVSKKSLLSEDRAEKHLKPEAQEELQGKSSDVKVNSSMSATYFSPSQSPQIDSGVGAVTAFNKGSLASPLVSITFKVDPSPMPSLTFVSPSTIMPVEPRHEKSKSDRDDGTKVLVRGVPVSPSIAPMVEEIFAEHGDITANCLFKDQAFRGYLVEGLVTVMQLMQEYPARKLTHDDFRFMYRKLEDLERVKVNVGWLREQIEALGPFLNVVEYRRKWETMVAEVEKMRAKLSEQEAKLALAQKHILALHEGALAQKHTDKEEGETQGTIAQKHTVKEEVETQGTNAQKHTDKEEVETQETNAQKHTDKEEIETQGTKNLKKEDEPDDEGLWQNLGTLLHAFGFGSLFYLLFLSK</sequence>
<feature type="compositionally biased region" description="Low complexity" evidence="8">
    <location>
        <begin position="848"/>
        <end position="863"/>
    </location>
</feature>
<dbReference type="SMART" id="SM00369">
    <property type="entry name" value="LRR_TYP"/>
    <property type="match status" value="4"/>
</dbReference>
<evidence type="ECO:0000256" key="8">
    <source>
        <dbReference type="SAM" id="MobiDB-lite"/>
    </source>
</evidence>
<dbReference type="OrthoDB" id="676979at2759"/>
<feature type="region of interest" description="Disordered" evidence="8">
    <location>
        <begin position="924"/>
        <end position="1055"/>
    </location>
</feature>
<dbReference type="InterPro" id="IPR003591">
    <property type="entry name" value="Leu-rich_rpt_typical-subtyp"/>
</dbReference>
<keyword evidence="9" id="KW-1133">Transmembrane helix</keyword>
<keyword evidence="7" id="KW-0175">Coiled coil</keyword>
<protein>
    <submittedName>
        <fullName evidence="12">Piriformospora indica-insensitive protein 2</fullName>
    </submittedName>
</protein>
<accession>A0A438HZR1</accession>
<feature type="compositionally biased region" description="Basic and acidic residues" evidence="8">
    <location>
        <begin position="982"/>
        <end position="992"/>
    </location>
</feature>
<evidence type="ECO:0000256" key="9">
    <source>
        <dbReference type="SAM" id="Phobius"/>
    </source>
</evidence>
<feature type="compositionally biased region" description="Low complexity" evidence="8">
    <location>
        <begin position="950"/>
        <end position="963"/>
    </location>
</feature>
<evidence type="ECO:0000256" key="5">
    <source>
        <dbReference type="ARBA" id="ARBA00022737"/>
    </source>
</evidence>
<feature type="region of interest" description="Disordered" evidence="8">
    <location>
        <begin position="837"/>
        <end position="879"/>
    </location>
</feature>
<dbReference type="PANTHER" id="PTHR48065">
    <property type="entry name" value="OS10G0469600 PROTEIN"/>
    <property type="match status" value="1"/>
</dbReference>
<reference evidence="12 13" key="1">
    <citation type="journal article" date="2018" name="PLoS Genet.">
        <title>Population sequencing reveals clonal diversity and ancestral inbreeding in the grapevine cultivar Chardonnay.</title>
        <authorList>
            <person name="Roach M.J."/>
            <person name="Johnson D.L."/>
            <person name="Bohlmann J."/>
            <person name="van Vuuren H.J."/>
            <person name="Jones S.J."/>
            <person name="Pretorius I.S."/>
            <person name="Schmidt S.A."/>
            <person name="Borneman A.R."/>
        </authorList>
    </citation>
    <scope>NUCLEOTIDE SEQUENCE [LARGE SCALE GENOMIC DNA]</scope>
    <source>
        <strain evidence="13">cv. Chardonnay</strain>
        <tissue evidence="12">Leaf</tissue>
    </source>
</reference>
<organism evidence="12 13">
    <name type="scientific">Vitis vinifera</name>
    <name type="common">Grape</name>
    <dbReference type="NCBI Taxonomy" id="29760"/>
    <lineage>
        <taxon>Eukaryota</taxon>
        <taxon>Viridiplantae</taxon>
        <taxon>Streptophyta</taxon>
        <taxon>Embryophyta</taxon>
        <taxon>Tracheophyta</taxon>
        <taxon>Spermatophyta</taxon>
        <taxon>Magnoliopsida</taxon>
        <taxon>eudicotyledons</taxon>
        <taxon>Gunneridae</taxon>
        <taxon>Pentapetalae</taxon>
        <taxon>rosids</taxon>
        <taxon>Vitales</taxon>
        <taxon>Vitaceae</taxon>
        <taxon>Viteae</taxon>
        <taxon>Vitis</taxon>
    </lineage>
</organism>
<evidence type="ECO:0000256" key="7">
    <source>
        <dbReference type="SAM" id="Coils"/>
    </source>
</evidence>
<gene>
    <name evidence="12" type="primary">PII-2_3</name>
    <name evidence="12" type="ORF">CK203_036544</name>
</gene>
<dbReference type="FunFam" id="3.80.10.10:FF:000299">
    <property type="entry name" value="Piriformospora indica-insensitive protein 2"/>
    <property type="match status" value="1"/>
</dbReference>
<keyword evidence="2" id="KW-1003">Cell membrane</keyword>
<feature type="coiled-coil region" evidence="7">
    <location>
        <begin position="1237"/>
        <end position="1267"/>
    </location>
</feature>
<evidence type="ECO:0000256" key="3">
    <source>
        <dbReference type="ARBA" id="ARBA00022614"/>
    </source>
</evidence>
<dbReference type="PANTHER" id="PTHR48065:SF18">
    <property type="entry name" value="LRR RECEPTOR-LIKE KINASE FAMILY PROTEIN"/>
    <property type="match status" value="1"/>
</dbReference>
<dbReference type="FunFam" id="3.80.10.10:FF:000269">
    <property type="entry name" value="Piriformospora indica-insensitive protein 2"/>
    <property type="match status" value="1"/>
</dbReference>
<keyword evidence="4 10" id="KW-0732">Signal</keyword>
<feature type="region of interest" description="Disordered" evidence="8">
    <location>
        <begin position="1302"/>
        <end position="1349"/>
    </location>
</feature>
<feature type="compositionally biased region" description="Polar residues" evidence="8">
    <location>
        <begin position="1012"/>
        <end position="1029"/>
    </location>
</feature>
<evidence type="ECO:0000256" key="10">
    <source>
        <dbReference type="SAM" id="SignalP"/>
    </source>
</evidence>
<comment type="subcellular location">
    <subcellularLocation>
        <location evidence="1">Cell membrane</location>
    </subcellularLocation>
</comment>
<dbReference type="InterPro" id="IPR055414">
    <property type="entry name" value="LRR_R13L4/SHOC2-like"/>
</dbReference>
<dbReference type="SUPFAM" id="SSF52058">
    <property type="entry name" value="L domain-like"/>
    <property type="match status" value="1"/>
</dbReference>
<evidence type="ECO:0000256" key="4">
    <source>
        <dbReference type="ARBA" id="ARBA00022729"/>
    </source>
</evidence>
<keyword evidence="5" id="KW-0677">Repeat</keyword>
<evidence type="ECO:0000259" key="11">
    <source>
        <dbReference type="Pfam" id="PF23598"/>
    </source>
</evidence>
<feature type="compositionally biased region" description="Low complexity" evidence="8">
    <location>
        <begin position="784"/>
        <end position="805"/>
    </location>
</feature>
<feature type="region of interest" description="Disordered" evidence="8">
    <location>
        <begin position="741"/>
        <end position="761"/>
    </location>
</feature>
<keyword evidence="6 9" id="KW-0472">Membrane</keyword>
<evidence type="ECO:0000256" key="2">
    <source>
        <dbReference type="ARBA" id="ARBA00022475"/>
    </source>
</evidence>
<dbReference type="Pfam" id="PF23598">
    <property type="entry name" value="LRR_14"/>
    <property type="match status" value="1"/>
</dbReference>
<name>A0A438HZR1_VITVI</name>
<dbReference type="EMBL" id="QGNW01000159">
    <property type="protein sequence ID" value="RVW89941.1"/>
    <property type="molecule type" value="Genomic_DNA"/>
</dbReference>
<dbReference type="GO" id="GO:0051707">
    <property type="term" value="P:response to other organism"/>
    <property type="evidence" value="ECO:0007669"/>
    <property type="project" value="UniProtKB-ARBA"/>
</dbReference>
<proteinExistence type="predicted"/>
<evidence type="ECO:0000256" key="6">
    <source>
        <dbReference type="ARBA" id="ARBA00023136"/>
    </source>
</evidence>
<dbReference type="GO" id="GO:0005886">
    <property type="term" value="C:plasma membrane"/>
    <property type="evidence" value="ECO:0007669"/>
    <property type="project" value="UniProtKB-SubCell"/>
</dbReference>
<dbReference type="InterPro" id="IPR032675">
    <property type="entry name" value="LRR_dom_sf"/>
</dbReference>
<dbReference type="Gene3D" id="3.80.10.10">
    <property type="entry name" value="Ribonuclease Inhibitor"/>
    <property type="match status" value="3"/>
</dbReference>
<dbReference type="Proteomes" id="UP000288805">
    <property type="component" value="Unassembled WGS sequence"/>
</dbReference>
<evidence type="ECO:0000313" key="13">
    <source>
        <dbReference type="Proteomes" id="UP000288805"/>
    </source>
</evidence>
<evidence type="ECO:0000256" key="1">
    <source>
        <dbReference type="ARBA" id="ARBA00004236"/>
    </source>
</evidence>
<feature type="transmembrane region" description="Helical" evidence="9">
    <location>
        <begin position="1353"/>
        <end position="1374"/>
    </location>
</feature>
<feature type="chain" id="PRO_5019091371" evidence="10">
    <location>
        <begin position="21"/>
        <end position="1377"/>
    </location>
</feature>
<feature type="signal peptide" evidence="10">
    <location>
        <begin position="1"/>
        <end position="20"/>
    </location>
</feature>
<feature type="compositionally biased region" description="Polar residues" evidence="8">
    <location>
        <begin position="741"/>
        <end position="759"/>
    </location>
</feature>
<feature type="compositionally biased region" description="Basic and acidic residues" evidence="8">
    <location>
        <begin position="1030"/>
        <end position="1044"/>
    </location>
</feature>
<dbReference type="InterPro" id="IPR007942">
    <property type="entry name" value="PLipase-like"/>
</dbReference>
<comment type="caution">
    <text evidence="12">The sequence shown here is derived from an EMBL/GenBank/DDBJ whole genome shotgun (WGS) entry which is preliminary data.</text>
</comment>
<keyword evidence="3" id="KW-0433">Leucine-rich repeat</keyword>
<keyword evidence="9" id="KW-0812">Transmembrane</keyword>